<dbReference type="NCBIfam" id="NF004162">
    <property type="entry name" value="PRK05627.1-5"/>
    <property type="match status" value="1"/>
</dbReference>
<evidence type="ECO:0000256" key="3">
    <source>
        <dbReference type="ARBA" id="ARBA00022630"/>
    </source>
</evidence>
<accession>A0A3R8JN20</accession>
<dbReference type="EC" id="2.7.1.26" evidence="14"/>
<evidence type="ECO:0000256" key="9">
    <source>
        <dbReference type="ARBA" id="ARBA00022827"/>
    </source>
</evidence>
<dbReference type="NCBIfam" id="TIGR00083">
    <property type="entry name" value="ribF"/>
    <property type="match status" value="1"/>
</dbReference>
<dbReference type="InterPro" id="IPR015865">
    <property type="entry name" value="Riboflavin_kinase_bac/euk"/>
</dbReference>
<evidence type="ECO:0000256" key="12">
    <source>
        <dbReference type="ARBA" id="ARBA00047880"/>
    </source>
</evidence>
<gene>
    <name evidence="16" type="ORF">EBB54_10910</name>
</gene>
<dbReference type="InterPro" id="IPR015864">
    <property type="entry name" value="FAD_synthase"/>
</dbReference>
<proteinExistence type="inferred from homology"/>
<evidence type="ECO:0000256" key="8">
    <source>
        <dbReference type="ARBA" id="ARBA00022777"/>
    </source>
</evidence>
<keyword evidence="17" id="KW-1185">Reference proteome</keyword>
<evidence type="ECO:0000259" key="15">
    <source>
        <dbReference type="SMART" id="SM00904"/>
    </source>
</evidence>
<dbReference type="GO" id="GO:0009231">
    <property type="term" value="P:riboflavin biosynthetic process"/>
    <property type="evidence" value="ECO:0007669"/>
    <property type="project" value="InterPro"/>
</dbReference>
<keyword evidence="4 14" id="KW-0288">FMN</keyword>
<protein>
    <recommendedName>
        <fullName evidence="14">Riboflavin biosynthesis protein</fullName>
    </recommendedName>
    <domain>
        <recommendedName>
            <fullName evidence="14">Riboflavin kinase</fullName>
            <ecNumber evidence="14">2.7.1.26</ecNumber>
        </recommendedName>
        <alternativeName>
            <fullName evidence="14">Flavokinase</fullName>
        </alternativeName>
    </domain>
    <domain>
        <recommendedName>
            <fullName evidence="14">FMN adenylyltransferase</fullName>
            <ecNumber evidence="14">2.7.7.2</ecNumber>
        </recommendedName>
        <alternativeName>
            <fullName evidence="14">FAD pyrophosphorylase</fullName>
        </alternativeName>
        <alternativeName>
            <fullName evidence="14">FAD synthase</fullName>
        </alternativeName>
    </domain>
</protein>
<name>A0A3R8JN20_9FIRM</name>
<dbReference type="GO" id="GO:0005524">
    <property type="term" value="F:ATP binding"/>
    <property type="evidence" value="ECO:0007669"/>
    <property type="project" value="UniProtKB-UniRule"/>
</dbReference>
<feature type="domain" description="Riboflavin kinase" evidence="15">
    <location>
        <begin position="170"/>
        <end position="295"/>
    </location>
</feature>
<dbReference type="InterPro" id="IPR023468">
    <property type="entry name" value="Riboflavin_kinase"/>
</dbReference>
<comment type="pathway">
    <text evidence="1 14">Cofactor biosynthesis; FAD biosynthesis; FAD from FMN: step 1/1.</text>
</comment>
<dbReference type="GO" id="GO:0009398">
    <property type="term" value="P:FMN biosynthetic process"/>
    <property type="evidence" value="ECO:0007669"/>
    <property type="project" value="UniProtKB-UniRule"/>
</dbReference>
<dbReference type="UniPathway" id="UPA00276">
    <property type="reaction ID" value="UER00406"/>
</dbReference>
<comment type="catalytic activity">
    <reaction evidence="13 14">
        <text>FMN + ATP + H(+) = FAD + diphosphate</text>
        <dbReference type="Rhea" id="RHEA:17237"/>
        <dbReference type="ChEBI" id="CHEBI:15378"/>
        <dbReference type="ChEBI" id="CHEBI:30616"/>
        <dbReference type="ChEBI" id="CHEBI:33019"/>
        <dbReference type="ChEBI" id="CHEBI:57692"/>
        <dbReference type="ChEBI" id="CHEBI:58210"/>
        <dbReference type="EC" id="2.7.7.2"/>
    </reaction>
</comment>
<dbReference type="RefSeq" id="WP_125127415.1">
    <property type="nucleotide sequence ID" value="NZ_RHJS01000002.1"/>
</dbReference>
<comment type="caution">
    <text evidence="16">The sequence shown here is derived from an EMBL/GenBank/DDBJ whole genome shotgun (WGS) entry which is preliminary data.</text>
</comment>
<dbReference type="SUPFAM" id="SSF52374">
    <property type="entry name" value="Nucleotidylyl transferase"/>
    <property type="match status" value="1"/>
</dbReference>
<evidence type="ECO:0000256" key="1">
    <source>
        <dbReference type="ARBA" id="ARBA00004726"/>
    </source>
</evidence>
<dbReference type="EC" id="2.7.7.2" evidence="14"/>
<dbReference type="SUPFAM" id="SSF82114">
    <property type="entry name" value="Riboflavin kinase-like"/>
    <property type="match status" value="1"/>
</dbReference>
<dbReference type="PANTHER" id="PTHR22749">
    <property type="entry name" value="RIBOFLAVIN KINASE/FMN ADENYLYLTRANSFERASE"/>
    <property type="match status" value="1"/>
</dbReference>
<dbReference type="UniPathway" id="UPA00277">
    <property type="reaction ID" value="UER00407"/>
</dbReference>
<keyword evidence="11" id="KW-0511">Multifunctional enzyme</keyword>
<evidence type="ECO:0000256" key="4">
    <source>
        <dbReference type="ARBA" id="ARBA00022643"/>
    </source>
</evidence>
<dbReference type="PIRSF" id="PIRSF004491">
    <property type="entry name" value="FAD_Synth"/>
    <property type="match status" value="1"/>
</dbReference>
<keyword evidence="7 14" id="KW-0547">Nucleotide-binding</keyword>
<dbReference type="PANTHER" id="PTHR22749:SF6">
    <property type="entry name" value="RIBOFLAVIN KINASE"/>
    <property type="match status" value="1"/>
</dbReference>
<dbReference type="GO" id="GO:0003919">
    <property type="term" value="F:FMN adenylyltransferase activity"/>
    <property type="evidence" value="ECO:0007669"/>
    <property type="project" value="UniProtKB-UniRule"/>
</dbReference>
<dbReference type="InterPro" id="IPR002606">
    <property type="entry name" value="Riboflavin_kinase_bac"/>
</dbReference>
<evidence type="ECO:0000256" key="7">
    <source>
        <dbReference type="ARBA" id="ARBA00022741"/>
    </source>
</evidence>
<keyword evidence="10 14" id="KW-0067">ATP-binding</keyword>
<dbReference type="CDD" id="cd02064">
    <property type="entry name" value="FAD_synthetase_N"/>
    <property type="match status" value="1"/>
</dbReference>
<dbReference type="EMBL" id="RHJS01000002">
    <property type="protein sequence ID" value="RRK31822.1"/>
    <property type="molecule type" value="Genomic_DNA"/>
</dbReference>
<dbReference type="Pfam" id="PF06574">
    <property type="entry name" value="FAD_syn"/>
    <property type="match status" value="1"/>
</dbReference>
<keyword evidence="3 14" id="KW-0285">Flavoprotein</keyword>
<evidence type="ECO:0000256" key="2">
    <source>
        <dbReference type="ARBA" id="ARBA00005201"/>
    </source>
</evidence>
<keyword evidence="8 14" id="KW-0418">Kinase</keyword>
<dbReference type="GO" id="GO:0006747">
    <property type="term" value="P:FAD biosynthetic process"/>
    <property type="evidence" value="ECO:0007669"/>
    <property type="project" value="UniProtKB-UniRule"/>
</dbReference>
<evidence type="ECO:0000313" key="16">
    <source>
        <dbReference type="EMBL" id="RRK31822.1"/>
    </source>
</evidence>
<keyword evidence="6 14" id="KW-0548">Nucleotidyltransferase</keyword>
<dbReference type="SMART" id="SM00904">
    <property type="entry name" value="Flavokinase"/>
    <property type="match status" value="1"/>
</dbReference>
<evidence type="ECO:0000256" key="11">
    <source>
        <dbReference type="ARBA" id="ARBA00023268"/>
    </source>
</evidence>
<sequence length="300" mass="34152">MQYITEIHSYQSEKPTAVTLGKFEGLHRGHQKLIGKVREYASEDVKSVVCAFDMGKATLLTAREKRERLESRVDTMIACPFTKELREMEAEDFIKKILSKRFRAAYVVVGTDFRFGHGKRGDVDMLARYAGTCGYRLDVVEKERYKDRVISSTYVREALREGDAELANALLGYTYQVSGRVEHGKRLGRTLGFPTMNVAPPPEKVLPRFGVYACRIQVGQAWYPGIGNVGVKPTVAEEPKVLIEAYAFDFDGDVYGEEVTVEFYTFVRPEQKFASVEELKERVDANIRYCREYFSRTGLA</sequence>
<dbReference type="Gene3D" id="3.40.50.620">
    <property type="entry name" value="HUPs"/>
    <property type="match status" value="1"/>
</dbReference>
<dbReference type="Gene3D" id="2.40.30.30">
    <property type="entry name" value="Riboflavin kinase-like"/>
    <property type="match status" value="1"/>
</dbReference>
<evidence type="ECO:0000256" key="10">
    <source>
        <dbReference type="ARBA" id="ARBA00022840"/>
    </source>
</evidence>
<dbReference type="Proteomes" id="UP000274920">
    <property type="component" value="Unassembled WGS sequence"/>
</dbReference>
<keyword evidence="5 14" id="KW-0808">Transferase</keyword>
<evidence type="ECO:0000256" key="14">
    <source>
        <dbReference type="PIRNR" id="PIRNR004491"/>
    </source>
</evidence>
<dbReference type="GO" id="GO:0008531">
    <property type="term" value="F:riboflavin kinase activity"/>
    <property type="evidence" value="ECO:0007669"/>
    <property type="project" value="UniProtKB-UniRule"/>
</dbReference>
<dbReference type="InterPro" id="IPR014729">
    <property type="entry name" value="Rossmann-like_a/b/a_fold"/>
</dbReference>
<evidence type="ECO:0000256" key="5">
    <source>
        <dbReference type="ARBA" id="ARBA00022679"/>
    </source>
</evidence>
<dbReference type="Pfam" id="PF01687">
    <property type="entry name" value="Flavokinase"/>
    <property type="match status" value="1"/>
</dbReference>
<comment type="catalytic activity">
    <reaction evidence="12 14">
        <text>riboflavin + ATP = FMN + ADP + H(+)</text>
        <dbReference type="Rhea" id="RHEA:14357"/>
        <dbReference type="ChEBI" id="CHEBI:15378"/>
        <dbReference type="ChEBI" id="CHEBI:30616"/>
        <dbReference type="ChEBI" id="CHEBI:57986"/>
        <dbReference type="ChEBI" id="CHEBI:58210"/>
        <dbReference type="ChEBI" id="CHEBI:456216"/>
        <dbReference type="EC" id="2.7.1.26"/>
    </reaction>
</comment>
<keyword evidence="9 14" id="KW-0274">FAD</keyword>
<evidence type="ECO:0000256" key="13">
    <source>
        <dbReference type="ARBA" id="ARBA00049494"/>
    </source>
</evidence>
<organism evidence="16 17">
    <name type="scientific">Schaedlerella arabinosiphila</name>
    <dbReference type="NCBI Taxonomy" id="2044587"/>
    <lineage>
        <taxon>Bacteria</taxon>
        <taxon>Bacillati</taxon>
        <taxon>Bacillota</taxon>
        <taxon>Clostridia</taxon>
        <taxon>Lachnospirales</taxon>
        <taxon>Lachnospiraceae</taxon>
        <taxon>Schaedlerella</taxon>
    </lineage>
</organism>
<dbReference type="InterPro" id="IPR023465">
    <property type="entry name" value="Riboflavin_kinase_dom_sf"/>
</dbReference>
<evidence type="ECO:0000256" key="6">
    <source>
        <dbReference type="ARBA" id="ARBA00022695"/>
    </source>
</evidence>
<evidence type="ECO:0000313" key="17">
    <source>
        <dbReference type="Proteomes" id="UP000274920"/>
    </source>
</evidence>
<comment type="similarity">
    <text evidence="14">Belongs to the ribF family.</text>
</comment>
<reference evidence="16" key="1">
    <citation type="submission" date="2018-10" db="EMBL/GenBank/DDBJ databases">
        <title>Schaedlerella arabinophila gen. nov. sp. nov., isolated from the mouse intestinal tract and comparative analysis with the genome of the closely related altered Schaedler flora strain ASF502.</title>
        <authorList>
            <person name="Miyake S."/>
            <person name="Soh M."/>
            <person name="Seedorf H."/>
        </authorList>
    </citation>
    <scope>NUCLEOTIDE SEQUENCE [LARGE SCALE GENOMIC DNA]</scope>
    <source>
        <strain evidence="16">DSM 106076</strain>
    </source>
</reference>
<comment type="pathway">
    <text evidence="2 14">Cofactor biosynthesis; FMN biosynthesis; FMN from riboflavin (ATP route): step 1/1.</text>
</comment>
<dbReference type="AlphaFoldDB" id="A0A3R8JN20"/>